<accession>A0A2T9ZCS8</accession>
<evidence type="ECO:0000256" key="1">
    <source>
        <dbReference type="SAM" id="MobiDB-lite"/>
    </source>
</evidence>
<organism evidence="2 3">
    <name type="scientific">Smittium megazygosporum</name>
    <dbReference type="NCBI Taxonomy" id="133381"/>
    <lineage>
        <taxon>Eukaryota</taxon>
        <taxon>Fungi</taxon>
        <taxon>Fungi incertae sedis</taxon>
        <taxon>Zoopagomycota</taxon>
        <taxon>Kickxellomycotina</taxon>
        <taxon>Harpellomycetes</taxon>
        <taxon>Harpellales</taxon>
        <taxon>Legeriomycetaceae</taxon>
        <taxon>Smittium</taxon>
    </lineage>
</organism>
<keyword evidence="3" id="KW-1185">Reference proteome</keyword>
<dbReference type="Proteomes" id="UP000245609">
    <property type="component" value="Unassembled WGS sequence"/>
</dbReference>
<sequence length="441" mass="49785">MDDYRRFPVNSESSKPKKLYDPKSDKIVPVNEALGRFPPQGLRAANGKPKERRNGAGKRVTNKFVGPSEILHPVLEPKTQIRTILVPSKIPSLDLKIHFMDKPTTLIDNQSRIYLRKLFSYTGKISKNLVISSFGRKGSGKSTTLSSLSTDCLFRKIPGFNDNQLSPESLNCFISTDFQVFLDYPAALIDFRKLSSLSLAISLFLWSDIILLTVDAQKTLNRSDPPLIKLLTKARQIAKSLAVSSGARKAFFDPQFVVVFNNVQPQTPTDIKQFMKNLSLDSKNPPFITDLQKNNFSVYKYFYMPHKDADPPSLSPYNAPFSDTGLSELQLSKLGRFWLNSAMPNNLKFDSFDFPQFTLNSRSFLLDNSKLLFPPDFSYQQSVNNLTSIIFSSPSPTKPIFKTAGPRSKSKITEISLSEWTDLIAETWDLISLSNKRQIIQ</sequence>
<feature type="region of interest" description="Disordered" evidence="1">
    <location>
        <begin position="37"/>
        <end position="57"/>
    </location>
</feature>
<gene>
    <name evidence="2" type="ORF">BB560_003142</name>
</gene>
<name>A0A2T9ZCS8_9FUNG</name>
<reference evidence="2 3" key="1">
    <citation type="journal article" date="2018" name="MBio">
        <title>Comparative Genomics Reveals the Core Gene Toolbox for the Fungus-Insect Symbiosis.</title>
        <authorList>
            <person name="Wang Y."/>
            <person name="Stata M."/>
            <person name="Wang W."/>
            <person name="Stajich J.E."/>
            <person name="White M.M."/>
            <person name="Moncalvo J.M."/>
        </authorList>
    </citation>
    <scope>NUCLEOTIDE SEQUENCE [LARGE SCALE GENOMIC DNA]</scope>
    <source>
        <strain evidence="2 3">SC-DP-2</strain>
    </source>
</reference>
<protein>
    <submittedName>
        <fullName evidence="2">Uncharacterized protein</fullName>
    </submittedName>
</protein>
<comment type="caution">
    <text evidence="2">The sequence shown here is derived from an EMBL/GenBank/DDBJ whole genome shotgun (WGS) entry which is preliminary data.</text>
</comment>
<feature type="compositionally biased region" description="Basic and acidic residues" evidence="1">
    <location>
        <begin position="14"/>
        <end position="25"/>
    </location>
</feature>
<dbReference type="EMBL" id="MBFS01000479">
    <property type="protein sequence ID" value="PVV02404.1"/>
    <property type="molecule type" value="Genomic_DNA"/>
</dbReference>
<feature type="region of interest" description="Disordered" evidence="1">
    <location>
        <begin position="1"/>
        <end position="25"/>
    </location>
</feature>
<evidence type="ECO:0000313" key="2">
    <source>
        <dbReference type="EMBL" id="PVV02404.1"/>
    </source>
</evidence>
<evidence type="ECO:0000313" key="3">
    <source>
        <dbReference type="Proteomes" id="UP000245609"/>
    </source>
</evidence>
<dbReference type="AlphaFoldDB" id="A0A2T9ZCS8"/>
<proteinExistence type="predicted"/>